<dbReference type="InParanoid" id="A0A2K1QZP8"/>
<gene>
    <name evidence="1" type="ORF">CAC42_5959</name>
</gene>
<organism evidence="1 2">
    <name type="scientific">Sphaceloma murrayae</name>
    <dbReference type="NCBI Taxonomy" id="2082308"/>
    <lineage>
        <taxon>Eukaryota</taxon>
        <taxon>Fungi</taxon>
        <taxon>Dikarya</taxon>
        <taxon>Ascomycota</taxon>
        <taxon>Pezizomycotina</taxon>
        <taxon>Dothideomycetes</taxon>
        <taxon>Dothideomycetidae</taxon>
        <taxon>Myriangiales</taxon>
        <taxon>Elsinoaceae</taxon>
        <taxon>Sphaceloma</taxon>
    </lineage>
</organism>
<comment type="caution">
    <text evidence="1">The sequence shown here is derived from an EMBL/GenBank/DDBJ whole genome shotgun (WGS) entry which is preliminary data.</text>
</comment>
<dbReference type="Proteomes" id="UP000243797">
    <property type="component" value="Unassembled WGS sequence"/>
</dbReference>
<accession>A0A2K1QZP8</accession>
<evidence type="ECO:0000313" key="1">
    <source>
        <dbReference type="EMBL" id="PNS20509.1"/>
    </source>
</evidence>
<proteinExistence type="predicted"/>
<name>A0A2K1QZP8_9PEZI</name>
<dbReference type="EMBL" id="NKHZ01000025">
    <property type="protein sequence ID" value="PNS20509.1"/>
    <property type="molecule type" value="Genomic_DNA"/>
</dbReference>
<dbReference type="AlphaFoldDB" id="A0A2K1QZP8"/>
<protein>
    <submittedName>
        <fullName evidence="1">Uncharacterized protein</fullName>
    </submittedName>
</protein>
<reference evidence="1 2" key="1">
    <citation type="submission" date="2017-06" db="EMBL/GenBank/DDBJ databases">
        <title>Draft genome sequence of a variant of Elsinoe murrayae.</title>
        <authorList>
            <person name="Cheng Q."/>
        </authorList>
    </citation>
    <scope>NUCLEOTIDE SEQUENCE [LARGE SCALE GENOMIC DNA]</scope>
    <source>
        <strain evidence="1 2">CQ-2017a</strain>
    </source>
</reference>
<keyword evidence="2" id="KW-1185">Reference proteome</keyword>
<evidence type="ECO:0000313" key="2">
    <source>
        <dbReference type="Proteomes" id="UP000243797"/>
    </source>
</evidence>
<sequence length="119" mass="12727">MGALANVPEHTIVRLQNRNELGNYTAVADGTTLVFAQQTQALYRTPHGETPGSRNSCAAIVQRTSSDPVWSILHPAAFGTVAALGINRDAFISLLCCATSSAGSSYWLYCERAQMGLPK</sequence>